<dbReference type="InterPro" id="IPR000175">
    <property type="entry name" value="Na/ntran_symport"/>
</dbReference>
<dbReference type="Pfam" id="PF00209">
    <property type="entry name" value="SNF"/>
    <property type="match status" value="2"/>
</dbReference>
<evidence type="ECO:0000313" key="8">
    <source>
        <dbReference type="EMBL" id="SDS75976.1"/>
    </source>
</evidence>
<evidence type="ECO:0000256" key="2">
    <source>
        <dbReference type="ARBA" id="ARBA00022448"/>
    </source>
</evidence>
<dbReference type="Proteomes" id="UP000182126">
    <property type="component" value="Chromosome I"/>
</dbReference>
<sequence>MASGILAGMPRPTQTPQREAFGSRNVFILSAIGSAVGLGNIWRFPYVAYEGGGGAFLIPYLCALLTAGIPLLFLDYAIGHRFRGSAPLAFRRLHRAAEPLGWWQVLICVVIAVYYAVIVAWAGMYTWFSAQLTWGAGNENDFFFVDFLQSADVAEVGLSGEFVPQVGLPLIAVWLIVIIIMALGVKRGIGRANMILMPLLTLMFAVLVVQALFLPGALDGLNAFFTPNWEALADPAVWASAYGHIFFSLSVAFGIMVTYASYLKRKTDLTGSGLVVAFANSGFEILAGIGVFAALGFMAQAQSTDVSGVATSGIGLAFVAFPTIVSQATGGSIIGVLFFGALVFAGITSMISILEVIVAALQDKLGWARVRTTLVVSIPLAIISAALFSTTTALSVLDTTDAFVNAFGIMAVALVAVIVVAWVLHKLPQLQDHLNRRSSFRVGLLWRLLVGVLAPLVLGYLLITELLTKIAEPYSGYPGWFLGLFGWGMVIALVIGGVLLSLVPWSRRSRAKDDVGYDDFLDQEEYAADPETTSIAVPAAQKKGAGA</sequence>
<feature type="transmembrane region" description="Helical" evidence="6">
    <location>
        <begin position="57"/>
        <end position="79"/>
    </location>
</feature>
<feature type="transmembrane region" description="Helical" evidence="6">
    <location>
        <begin position="483"/>
        <end position="503"/>
    </location>
</feature>
<feature type="transmembrane region" description="Helical" evidence="6">
    <location>
        <begin position="403"/>
        <end position="424"/>
    </location>
</feature>
<evidence type="ECO:0000313" key="9">
    <source>
        <dbReference type="Proteomes" id="UP000182126"/>
    </source>
</evidence>
<feature type="domain" description="Major facilitator superfamily (MFS) profile" evidence="7">
    <location>
        <begin position="289"/>
        <end position="547"/>
    </location>
</feature>
<evidence type="ECO:0000256" key="6">
    <source>
        <dbReference type="SAM" id="Phobius"/>
    </source>
</evidence>
<dbReference type="PROSITE" id="PS50267">
    <property type="entry name" value="NA_NEUROTRAN_SYMP_3"/>
    <property type="match status" value="1"/>
</dbReference>
<reference evidence="8 9" key="1">
    <citation type="submission" date="2016-10" db="EMBL/GenBank/DDBJ databases">
        <authorList>
            <person name="de Groot N.N."/>
        </authorList>
    </citation>
    <scope>NUCLEOTIDE SEQUENCE [LARGE SCALE GENOMIC DNA]</scope>
    <source>
        <strain evidence="8 9">DSM 15019</strain>
    </source>
</reference>
<dbReference type="PRINTS" id="PR00176">
    <property type="entry name" value="NANEUSMPORT"/>
</dbReference>
<dbReference type="GO" id="GO:0022857">
    <property type="term" value="F:transmembrane transporter activity"/>
    <property type="evidence" value="ECO:0007669"/>
    <property type="project" value="InterPro"/>
</dbReference>
<dbReference type="NCBIfam" id="NF037979">
    <property type="entry name" value="Na_transp"/>
    <property type="match status" value="1"/>
</dbReference>
<feature type="transmembrane region" description="Helical" evidence="6">
    <location>
        <begin position="100"/>
        <end position="124"/>
    </location>
</feature>
<keyword evidence="5 6" id="KW-0472">Membrane</keyword>
<dbReference type="EMBL" id="LT629770">
    <property type="protein sequence ID" value="SDS75976.1"/>
    <property type="molecule type" value="Genomic_DNA"/>
</dbReference>
<organism evidence="8 9">
    <name type="scientific">Microbacterium paraoxydans</name>
    <dbReference type="NCBI Taxonomy" id="199592"/>
    <lineage>
        <taxon>Bacteria</taxon>
        <taxon>Bacillati</taxon>
        <taxon>Actinomycetota</taxon>
        <taxon>Actinomycetes</taxon>
        <taxon>Micrococcales</taxon>
        <taxon>Microbacteriaceae</taxon>
        <taxon>Microbacterium</taxon>
    </lineage>
</organism>
<comment type="subcellular location">
    <subcellularLocation>
        <location evidence="1">Membrane</location>
        <topology evidence="1">Multi-pass membrane protein</topology>
    </subcellularLocation>
</comment>
<feature type="transmembrane region" description="Helical" evidence="6">
    <location>
        <begin position="238"/>
        <end position="262"/>
    </location>
</feature>
<feature type="transmembrane region" description="Helical" evidence="6">
    <location>
        <begin position="333"/>
        <end position="361"/>
    </location>
</feature>
<evidence type="ECO:0000256" key="1">
    <source>
        <dbReference type="ARBA" id="ARBA00004141"/>
    </source>
</evidence>
<evidence type="ECO:0000256" key="3">
    <source>
        <dbReference type="ARBA" id="ARBA00022692"/>
    </source>
</evidence>
<dbReference type="InterPro" id="IPR020846">
    <property type="entry name" value="MFS_dom"/>
</dbReference>
<dbReference type="AlphaFoldDB" id="A0A1H1UV60"/>
<protein>
    <submittedName>
        <fullName evidence="8">Neurotransmitter:Na+ symporter, NSS family</fullName>
    </submittedName>
</protein>
<dbReference type="GO" id="GO:0016020">
    <property type="term" value="C:membrane"/>
    <property type="evidence" value="ECO:0007669"/>
    <property type="project" value="UniProtKB-SubCell"/>
</dbReference>
<evidence type="ECO:0000256" key="5">
    <source>
        <dbReference type="ARBA" id="ARBA00023136"/>
    </source>
</evidence>
<evidence type="ECO:0000256" key="4">
    <source>
        <dbReference type="ARBA" id="ARBA00022989"/>
    </source>
</evidence>
<keyword evidence="3 6" id="KW-0812">Transmembrane</keyword>
<feature type="transmembrane region" description="Helical" evidence="6">
    <location>
        <begin position="274"/>
        <end position="299"/>
    </location>
</feature>
<dbReference type="eggNOG" id="COG0733">
    <property type="taxonomic scope" value="Bacteria"/>
</dbReference>
<dbReference type="PANTHER" id="PTHR42948">
    <property type="entry name" value="TRANSPORTER"/>
    <property type="match status" value="1"/>
</dbReference>
<feature type="transmembrane region" description="Helical" evidence="6">
    <location>
        <begin position="444"/>
        <end position="463"/>
    </location>
</feature>
<dbReference type="CDD" id="cd10334">
    <property type="entry name" value="SLC6sbd_u1"/>
    <property type="match status" value="1"/>
</dbReference>
<dbReference type="InterPro" id="IPR037272">
    <property type="entry name" value="SNS_sf"/>
</dbReference>
<feature type="transmembrane region" description="Helical" evidence="6">
    <location>
        <begin position="373"/>
        <end position="397"/>
    </location>
</feature>
<gene>
    <name evidence="8" type="ORF">SAMN04489809_2610</name>
</gene>
<proteinExistence type="predicted"/>
<keyword evidence="4 6" id="KW-1133">Transmembrane helix</keyword>
<dbReference type="PANTHER" id="PTHR42948:SF1">
    <property type="entry name" value="TRANSPORTER"/>
    <property type="match status" value="1"/>
</dbReference>
<dbReference type="SUPFAM" id="SSF161070">
    <property type="entry name" value="SNF-like"/>
    <property type="match status" value="1"/>
</dbReference>
<name>A0A1H1UV60_9MICO</name>
<accession>A0A1H1UV60</accession>
<feature type="transmembrane region" description="Helical" evidence="6">
    <location>
        <begin position="26"/>
        <end position="45"/>
    </location>
</feature>
<feature type="transmembrane region" description="Helical" evidence="6">
    <location>
        <begin position="195"/>
        <end position="218"/>
    </location>
</feature>
<dbReference type="PROSITE" id="PS50850">
    <property type="entry name" value="MFS"/>
    <property type="match status" value="1"/>
</dbReference>
<keyword evidence="2" id="KW-0813">Transport</keyword>
<feature type="transmembrane region" description="Helical" evidence="6">
    <location>
        <begin position="162"/>
        <end position="183"/>
    </location>
</feature>
<evidence type="ECO:0000259" key="7">
    <source>
        <dbReference type="PROSITE" id="PS50850"/>
    </source>
</evidence>